<name>A0A9D2MHB1_9FIRM</name>
<dbReference type="EMBL" id="DWXN01000001">
    <property type="protein sequence ID" value="HJB74048.1"/>
    <property type="molecule type" value="Genomic_DNA"/>
</dbReference>
<sequence>MTKEEFEKKKILYKYPDTKYIIMDGTGIETYAQYFDRLWEVFGFSDIPEGWKKDFHTEDDFMTEMDELPEDKYVFVIKNYDKFMKNNNEEKHEIEDYYENYLLPFWDEEVERVVVEGKRKNLNIYLVVNS</sequence>
<organism evidence="1 2">
    <name type="scientific">Candidatus Eubacterium faecale</name>
    <dbReference type="NCBI Taxonomy" id="2838568"/>
    <lineage>
        <taxon>Bacteria</taxon>
        <taxon>Bacillati</taxon>
        <taxon>Bacillota</taxon>
        <taxon>Clostridia</taxon>
        <taxon>Eubacteriales</taxon>
        <taxon>Eubacteriaceae</taxon>
        <taxon>Eubacterium</taxon>
    </lineage>
</organism>
<comment type="caution">
    <text evidence="1">The sequence shown here is derived from an EMBL/GenBank/DDBJ whole genome shotgun (WGS) entry which is preliminary data.</text>
</comment>
<accession>A0A9D2MHB1</accession>
<evidence type="ECO:0000313" key="1">
    <source>
        <dbReference type="EMBL" id="HJB74048.1"/>
    </source>
</evidence>
<reference evidence="1" key="1">
    <citation type="journal article" date="2021" name="PeerJ">
        <title>Extensive microbial diversity within the chicken gut microbiome revealed by metagenomics and culture.</title>
        <authorList>
            <person name="Gilroy R."/>
            <person name="Ravi A."/>
            <person name="Getino M."/>
            <person name="Pursley I."/>
            <person name="Horton D.L."/>
            <person name="Alikhan N.F."/>
            <person name="Baker D."/>
            <person name="Gharbi K."/>
            <person name="Hall N."/>
            <person name="Watson M."/>
            <person name="Adriaenssens E.M."/>
            <person name="Foster-Nyarko E."/>
            <person name="Jarju S."/>
            <person name="Secka A."/>
            <person name="Antonio M."/>
            <person name="Oren A."/>
            <person name="Chaudhuri R.R."/>
            <person name="La Ragione R."/>
            <person name="Hildebrand F."/>
            <person name="Pallen M.J."/>
        </authorList>
    </citation>
    <scope>NUCLEOTIDE SEQUENCE</scope>
    <source>
        <strain evidence="1">CHK188-16595</strain>
    </source>
</reference>
<gene>
    <name evidence="1" type="ORF">IAA37_00020</name>
</gene>
<proteinExistence type="predicted"/>
<dbReference type="AlphaFoldDB" id="A0A9D2MHB1"/>
<evidence type="ECO:0000313" key="2">
    <source>
        <dbReference type="Proteomes" id="UP000823877"/>
    </source>
</evidence>
<protein>
    <recommendedName>
        <fullName evidence="3">Barstar (barnase inhibitor) domain-containing protein</fullName>
    </recommendedName>
</protein>
<reference evidence="1" key="2">
    <citation type="submission" date="2021-04" db="EMBL/GenBank/DDBJ databases">
        <authorList>
            <person name="Gilroy R."/>
        </authorList>
    </citation>
    <scope>NUCLEOTIDE SEQUENCE</scope>
    <source>
        <strain evidence="1">CHK188-16595</strain>
    </source>
</reference>
<evidence type="ECO:0008006" key="3">
    <source>
        <dbReference type="Google" id="ProtNLM"/>
    </source>
</evidence>
<dbReference type="Proteomes" id="UP000823877">
    <property type="component" value="Unassembled WGS sequence"/>
</dbReference>